<evidence type="ECO:0000256" key="6">
    <source>
        <dbReference type="PIRSR" id="PIRSR613273-3"/>
    </source>
</evidence>
<evidence type="ECO:0000259" key="7">
    <source>
        <dbReference type="PROSITE" id="PS50900"/>
    </source>
</evidence>
<dbReference type="InterPro" id="IPR045371">
    <property type="entry name" value="ADAMTS_CR_3"/>
</dbReference>
<keyword evidence="4" id="KW-0677">Repeat</keyword>
<dbReference type="GO" id="GO:0005576">
    <property type="term" value="C:extracellular region"/>
    <property type="evidence" value="ECO:0007669"/>
    <property type="project" value="UniProtKB-SubCell"/>
</dbReference>
<accession>A0A8C4VHG3</accession>
<dbReference type="Ensembl" id="ENSFTIT00000025664.1">
    <property type="protein sequence ID" value="ENSFTIP00000024627.1"/>
    <property type="gene ID" value="ENSFTIG00000015699.1"/>
</dbReference>
<dbReference type="SMART" id="SM00209">
    <property type="entry name" value="TSP1"/>
    <property type="match status" value="7"/>
</dbReference>
<evidence type="ECO:0000256" key="5">
    <source>
        <dbReference type="ARBA" id="ARBA00023157"/>
    </source>
</evidence>
<dbReference type="Pfam" id="PF19236">
    <property type="entry name" value="ADAMTS_CR_3"/>
    <property type="match status" value="1"/>
</dbReference>
<dbReference type="Pfam" id="PF00090">
    <property type="entry name" value="TSP_1"/>
    <property type="match status" value="1"/>
</dbReference>
<dbReference type="InterPro" id="IPR036383">
    <property type="entry name" value="TSP1_rpt_sf"/>
</dbReference>
<organism evidence="8 9">
    <name type="scientific">Falco tinnunculus</name>
    <name type="common">Common kestrel</name>
    <dbReference type="NCBI Taxonomy" id="100819"/>
    <lineage>
        <taxon>Eukaryota</taxon>
        <taxon>Metazoa</taxon>
        <taxon>Chordata</taxon>
        <taxon>Craniata</taxon>
        <taxon>Vertebrata</taxon>
        <taxon>Euteleostomi</taxon>
        <taxon>Archelosauria</taxon>
        <taxon>Archosauria</taxon>
        <taxon>Dinosauria</taxon>
        <taxon>Saurischia</taxon>
        <taxon>Theropoda</taxon>
        <taxon>Coelurosauria</taxon>
        <taxon>Aves</taxon>
        <taxon>Neognathae</taxon>
        <taxon>Neoaves</taxon>
        <taxon>Telluraves</taxon>
        <taxon>Australaves</taxon>
        <taxon>Falconiformes</taxon>
        <taxon>Falconidae</taxon>
        <taxon>Falco</taxon>
    </lineage>
</organism>
<dbReference type="Proteomes" id="UP000694562">
    <property type="component" value="Unplaced"/>
</dbReference>
<dbReference type="PROSITE" id="PS50900">
    <property type="entry name" value="PLAC"/>
    <property type="match status" value="1"/>
</dbReference>
<evidence type="ECO:0000256" key="3">
    <source>
        <dbReference type="ARBA" id="ARBA00022729"/>
    </source>
</evidence>
<sequence>HAGRGSNPPWSIVGCMGRGDNNNSDGAGPWDEEVTKWWGEWSSWSTCSRSCGGGVMSRERHCLRQRLHMPQGTNTTMCVGQARHYQLCQQQPCPANTASFKQQQCSSFNAKAFGKRYYHWMPLYPDDYTSISNKPCDLQCTTRSGERQLMARAQDGTSCKDRTYQGVCINGKCEPVGCDGSLYSPRTMDRCRVCGGDGSTCHRVSGSFRKALSQIGYVFITNIPAGATDILIIERRKTENILALADESGHFFFNGNSAIDNPQNFRVAGTIFKYRRPSSLNSDGLEYIIAHGPTNQSLNAMYYNFNGKMPHITYDYTVPRTPSLRTVAPAVGRPLYHQLPETSQNHPVPANSRAAQDFNATWLSLSPDDTSEQLPLREGHDDLGFGHPHFFQTNSTSQTRDWGWEQGEEKKYDFQIRQVYDANTADQGFTLCSSMIYLAQGRGDRQMLGFFLSSKSARRNFTVCYVCSNFSYVAHATFFFHSNEFDVSPVGHDDISLADMYRWKVSAYAPCSSTCTSGISTSYAMCVRYDGVEVDETYCDALTRPEPTHEFCTGRDCQPRWETSRWSECSRTCGEGYQYRTVRCWKMLAPGFDSSVYDDLCEAAGLARPMEKKACKNKACGPQWELSEWSECSARCGTQGMMKREVRCSVEAPLCDESRKPSSEKACTGPPCDRRWTASDWGPCSGSCGEGRMSRFIACRNLEGKVISNSQCDPATKPLAVHPCGDKNCPAHWVEQEWDQCDASCGRGMKTRVVLCAGLENGVYREYPEKRCEASQKPEEQAACFRRPCSTWFTTSWSQCSKTCGAGVRLREVKCYQGEALAQGCDPTSKPEARQTCQLQPCPTEAPEDCEDKATANCVLVLKVKLCSHWYYRKACCWSCRLKSP</sequence>
<evidence type="ECO:0000256" key="4">
    <source>
        <dbReference type="ARBA" id="ARBA00022737"/>
    </source>
</evidence>
<dbReference type="PROSITE" id="PS50092">
    <property type="entry name" value="TSP1"/>
    <property type="match status" value="6"/>
</dbReference>
<dbReference type="GO" id="GO:0031012">
    <property type="term" value="C:extracellular matrix"/>
    <property type="evidence" value="ECO:0007669"/>
    <property type="project" value="TreeGrafter"/>
</dbReference>
<dbReference type="Pfam" id="PF08686">
    <property type="entry name" value="PLAC"/>
    <property type="match status" value="1"/>
</dbReference>
<dbReference type="InterPro" id="IPR013273">
    <property type="entry name" value="ADAMTS/ADAMTS-like"/>
</dbReference>
<dbReference type="GO" id="GO:0006508">
    <property type="term" value="P:proteolysis"/>
    <property type="evidence" value="ECO:0007669"/>
    <property type="project" value="TreeGrafter"/>
</dbReference>
<dbReference type="PRINTS" id="PR01857">
    <property type="entry name" value="ADAMTSFAMILY"/>
</dbReference>
<dbReference type="InterPro" id="IPR010909">
    <property type="entry name" value="PLAC"/>
</dbReference>
<feature type="disulfide bond" evidence="6">
    <location>
        <begin position="47"/>
        <end position="88"/>
    </location>
</feature>
<evidence type="ECO:0000256" key="1">
    <source>
        <dbReference type="ARBA" id="ARBA00004613"/>
    </source>
</evidence>
<protein>
    <recommendedName>
        <fullName evidence="7">PLAC domain-containing protein</fullName>
    </recommendedName>
</protein>
<dbReference type="SUPFAM" id="SSF82895">
    <property type="entry name" value="TSP-1 type 1 repeat"/>
    <property type="match status" value="7"/>
</dbReference>
<feature type="disulfide bond" evidence="6">
    <location>
        <begin position="51"/>
        <end position="93"/>
    </location>
</feature>
<dbReference type="InterPro" id="IPR050439">
    <property type="entry name" value="ADAMTS_ADAMTS-like"/>
</dbReference>
<dbReference type="Pfam" id="PF19030">
    <property type="entry name" value="TSP1_ADAMTS"/>
    <property type="match status" value="6"/>
</dbReference>
<dbReference type="FunFam" id="2.60.120.830:FF:000001">
    <property type="entry name" value="A disintegrin and metalloproteinase with thrombospondin motifs 1"/>
    <property type="match status" value="1"/>
</dbReference>
<evidence type="ECO:0000313" key="9">
    <source>
        <dbReference type="Proteomes" id="UP000694562"/>
    </source>
</evidence>
<dbReference type="InterPro" id="IPR000884">
    <property type="entry name" value="TSP1_rpt"/>
</dbReference>
<keyword evidence="2" id="KW-0964">Secreted</keyword>
<dbReference type="PANTHER" id="PTHR13723">
    <property type="entry name" value="ADAMTS A DISINTEGRIN AND METALLOPROTEASE WITH THROMBOSPONDIN MOTIFS PROTEASE"/>
    <property type="match status" value="1"/>
</dbReference>
<reference evidence="8" key="1">
    <citation type="submission" date="2025-08" db="UniProtKB">
        <authorList>
            <consortium name="Ensembl"/>
        </authorList>
    </citation>
    <scope>IDENTIFICATION</scope>
</reference>
<proteinExistence type="predicted"/>
<evidence type="ECO:0000256" key="2">
    <source>
        <dbReference type="ARBA" id="ARBA00022525"/>
    </source>
</evidence>
<dbReference type="GO" id="GO:0030198">
    <property type="term" value="P:extracellular matrix organization"/>
    <property type="evidence" value="ECO:0007669"/>
    <property type="project" value="InterPro"/>
</dbReference>
<name>A0A8C4VHG3_FALTI</name>
<dbReference type="Gene3D" id="2.20.100.10">
    <property type="entry name" value="Thrombospondin type-1 (TSP1) repeat"/>
    <property type="match status" value="6"/>
</dbReference>
<keyword evidence="3" id="KW-0732">Signal</keyword>
<dbReference type="Pfam" id="PF05986">
    <property type="entry name" value="ADAMTS_spacer1"/>
    <property type="match status" value="1"/>
</dbReference>
<dbReference type="Gene3D" id="2.60.120.830">
    <property type="match status" value="1"/>
</dbReference>
<keyword evidence="5 6" id="KW-1015">Disulfide bond</keyword>
<dbReference type="PANTHER" id="PTHR13723:SF159">
    <property type="entry name" value="PLAC DOMAIN-CONTAINING PROTEIN"/>
    <property type="match status" value="1"/>
</dbReference>
<evidence type="ECO:0000313" key="8">
    <source>
        <dbReference type="Ensembl" id="ENSFTIP00000024627.1"/>
    </source>
</evidence>
<dbReference type="AlphaFoldDB" id="A0A8C4VHG3"/>
<dbReference type="FunFam" id="2.20.100.10:FF:000005">
    <property type="entry name" value="ADAM metallopeptidase with thrombospondin type 1 motif 9"/>
    <property type="match status" value="2"/>
</dbReference>
<feature type="domain" description="PLAC" evidence="7">
    <location>
        <begin position="846"/>
        <end position="884"/>
    </location>
</feature>
<keyword evidence="9" id="KW-1185">Reference proteome</keyword>
<reference evidence="8" key="2">
    <citation type="submission" date="2025-09" db="UniProtKB">
        <authorList>
            <consortium name="Ensembl"/>
        </authorList>
    </citation>
    <scope>IDENTIFICATION</scope>
</reference>
<dbReference type="InterPro" id="IPR010294">
    <property type="entry name" value="ADAMTS_spacer1"/>
</dbReference>
<feature type="disulfide bond" evidence="6">
    <location>
        <begin position="62"/>
        <end position="78"/>
    </location>
</feature>
<dbReference type="GO" id="GO:0004222">
    <property type="term" value="F:metalloendopeptidase activity"/>
    <property type="evidence" value="ECO:0007669"/>
    <property type="project" value="TreeGrafter"/>
</dbReference>
<comment type="subcellular location">
    <subcellularLocation>
        <location evidence="1">Secreted</location>
    </subcellularLocation>
</comment>